<dbReference type="Proteomes" id="UP001596098">
    <property type="component" value="Unassembled WGS sequence"/>
</dbReference>
<dbReference type="EMBL" id="JBHSQI010000006">
    <property type="protein sequence ID" value="MFC6154450.1"/>
    <property type="molecule type" value="Genomic_DNA"/>
</dbReference>
<evidence type="ECO:0000256" key="2">
    <source>
        <dbReference type="SAM" id="MobiDB-lite"/>
    </source>
</evidence>
<dbReference type="Pfam" id="PF03816">
    <property type="entry name" value="LytR_cpsA_psr"/>
    <property type="match status" value="1"/>
</dbReference>
<keyword evidence="3" id="KW-1133">Transmembrane helix</keyword>
<evidence type="ECO:0000256" key="1">
    <source>
        <dbReference type="ARBA" id="ARBA00006068"/>
    </source>
</evidence>
<feature type="transmembrane region" description="Helical" evidence="3">
    <location>
        <begin position="84"/>
        <end position="105"/>
    </location>
</feature>
<feature type="transmembrane region" description="Helical" evidence="3">
    <location>
        <begin position="125"/>
        <end position="146"/>
    </location>
</feature>
<feature type="transmembrane region" description="Helical" evidence="3">
    <location>
        <begin position="50"/>
        <end position="72"/>
    </location>
</feature>
<dbReference type="Gene3D" id="3.40.630.190">
    <property type="entry name" value="LCP protein"/>
    <property type="match status" value="1"/>
</dbReference>
<evidence type="ECO:0000313" key="6">
    <source>
        <dbReference type="Proteomes" id="UP001596098"/>
    </source>
</evidence>
<feature type="region of interest" description="Disordered" evidence="2">
    <location>
        <begin position="431"/>
        <end position="485"/>
    </location>
</feature>
<feature type="compositionally biased region" description="Acidic residues" evidence="2">
    <location>
        <begin position="476"/>
        <end position="485"/>
    </location>
</feature>
<feature type="domain" description="Cell envelope-related transcriptional attenuator" evidence="4">
    <location>
        <begin position="253"/>
        <end position="360"/>
    </location>
</feature>
<organism evidence="5 6">
    <name type="scientific">Nocardioides yefusunii</name>
    <dbReference type="NCBI Taxonomy" id="2500546"/>
    <lineage>
        <taxon>Bacteria</taxon>
        <taxon>Bacillati</taxon>
        <taxon>Actinomycetota</taxon>
        <taxon>Actinomycetes</taxon>
        <taxon>Propionibacteriales</taxon>
        <taxon>Nocardioidaceae</taxon>
        <taxon>Nocardioides</taxon>
    </lineage>
</organism>
<keyword evidence="6" id="KW-1185">Reference proteome</keyword>
<dbReference type="InterPro" id="IPR050922">
    <property type="entry name" value="LytR/CpsA/Psr_CW_biosynth"/>
</dbReference>
<comment type="similarity">
    <text evidence="1">Belongs to the LytR/CpsA/Psr (LCP) family.</text>
</comment>
<accession>A0ABW1R0Q0</accession>
<feature type="transmembrane region" description="Helical" evidence="3">
    <location>
        <begin position="24"/>
        <end position="43"/>
    </location>
</feature>
<dbReference type="RefSeq" id="WP_239022226.1">
    <property type="nucleotide sequence ID" value="NZ_CP034929.1"/>
</dbReference>
<comment type="caution">
    <text evidence="5">The sequence shown here is derived from an EMBL/GenBank/DDBJ whole genome shotgun (WGS) entry which is preliminary data.</text>
</comment>
<evidence type="ECO:0000256" key="3">
    <source>
        <dbReference type="SAM" id="Phobius"/>
    </source>
</evidence>
<reference evidence="6" key="1">
    <citation type="journal article" date="2019" name="Int. J. Syst. Evol. Microbiol.">
        <title>The Global Catalogue of Microorganisms (GCM) 10K type strain sequencing project: providing services to taxonomists for standard genome sequencing and annotation.</title>
        <authorList>
            <consortium name="The Broad Institute Genomics Platform"/>
            <consortium name="The Broad Institute Genome Sequencing Center for Infectious Disease"/>
            <person name="Wu L."/>
            <person name="Ma J."/>
        </authorList>
    </citation>
    <scope>NUCLEOTIDE SEQUENCE [LARGE SCALE GENOMIC DNA]</scope>
    <source>
        <strain evidence="6">DFY28</strain>
    </source>
</reference>
<name>A0ABW1R0Q0_9ACTN</name>
<dbReference type="PANTHER" id="PTHR33392">
    <property type="entry name" value="POLYISOPRENYL-TEICHOIC ACID--PEPTIDOGLYCAN TEICHOIC ACID TRANSFERASE TAGU"/>
    <property type="match status" value="1"/>
</dbReference>
<dbReference type="PANTHER" id="PTHR33392:SF6">
    <property type="entry name" value="POLYISOPRENYL-TEICHOIC ACID--PEPTIDOGLYCAN TEICHOIC ACID TRANSFERASE TAGU"/>
    <property type="match status" value="1"/>
</dbReference>
<dbReference type="InterPro" id="IPR004474">
    <property type="entry name" value="LytR_CpsA_psr"/>
</dbReference>
<gene>
    <name evidence="5" type="ORF">ACFPWU_12345</name>
</gene>
<proteinExistence type="inferred from homology"/>
<keyword evidence="3" id="KW-0472">Membrane</keyword>
<protein>
    <submittedName>
        <fullName evidence="5">LCP family protein</fullName>
    </submittedName>
</protein>
<keyword evidence="3" id="KW-0812">Transmembrane</keyword>
<sequence length="485" mass="52203">MSAPTERIDLDVPERAARVRYRRAMAMAFMTLLVPGSAQLFAGRRRLGTVALLTWFLCVLALVAIGVTALVSPSTLLWMGTREWLMLTLRVVLVLLALGWAYLFVDAWRGGRPESLRRQHRFAVVLTNGVALTSVMSVLLFAAHLAGIQHAFLDEVGGTAGNKAAVEGRFNVLLAGGDAGDGRVGLRPDSLTVASIDAATGRTVLIGLPRNMSNFPFAEGSTMAEQFPDGWNCDECMLNGVSTWAFDHPDLFGDVDNVGMEATVQAVEGITDLEIGYWALVNLKGFSKLVDAFGGVELNVRDRIPVGLPNVDPWFRWIEPGIRTLDGEDTLWFARAREGSDDYSRMARQKCVMAAMLAQVDPTKAVRNIGKIAEASSEMLSTSMPSSKFNTFVELALQARNEKVSTVSLVPPAINTGNPDIGKAQRMVAKAIDRSENPKKKAKKKGSGTSVSPSPAGQPTVTGGSKGSQKQGYEANEADDLAASC</sequence>
<evidence type="ECO:0000259" key="4">
    <source>
        <dbReference type="Pfam" id="PF03816"/>
    </source>
</evidence>
<feature type="compositionally biased region" description="Polar residues" evidence="2">
    <location>
        <begin position="447"/>
        <end position="471"/>
    </location>
</feature>
<evidence type="ECO:0000313" key="5">
    <source>
        <dbReference type="EMBL" id="MFC6154450.1"/>
    </source>
</evidence>
<dbReference type="NCBIfam" id="TIGR00350">
    <property type="entry name" value="lytR_cpsA_psr"/>
    <property type="match status" value="1"/>
</dbReference>